<organism evidence="2 3">
    <name type="scientific">Rhodotorula paludigena</name>
    <dbReference type="NCBI Taxonomy" id="86838"/>
    <lineage>
        <taxon>Eukaryota</taxon>
        <taxon>Fungi</taxon>
        <taxon>Dikarya</taxon>
        <taxon>Basidiomycota</taxon>
        <taxon>Pucciniomycotina</taxon>
        <taxon>Microbotryomycetes</taxon>
        <taxon>Sporidiobolales</taxon>
        <taxon>Sporidiobolaceae</taxon>
        <taxon>Rhodotorula</taxon>
    </lineage>
</organism>
<gene>
    <name evidence="2" type="ORF">Rhopal_004935-T1</name>
</gene>
<accession>A0AAV5GH47</accession>
<proteinExistence type="predicted"/>
<keyword evidence="3" id="KW-1185">Reference proteome</keyword>
<dbReference type="Proteomes" id="UP001342314">
    <property type="component" value="Unassembled WGS sequence"/>
</dbReference>
<feature type="region of interest" description="Disordered" evidence="1">
    <location>
        <begin position="171"/>
        <end position="200"/>
    </location>
</feature>
<feature type="compositionally biased region" description="Polar residues" evidence="1">
    <location>
        <begin position="171"/>
        <end position="185"/>
    </location>
</feature>
<comment type="caution">
    <text evidence="2">The sequence shown here is derived from an EMBL/GenBank/DDBJ whole genome shotgun (WGS) entry which is preliminary data.</text>
</comment>
<reference evidence="2 3" key="1">
    <citation type="submission" date="2021-12" db="EMBL/GenBank/DDBJ databases">
        <title>High titer production of polyol ester of fatty acids by Rhodotorula paludigena BS15 towards product separation-free biomass refinery.</title>
        <authorList>
            <person name="Mano J."/>
            <person name="Ono H."/>
            <person name="Tanaka T."/>
            <person name="Naito K."/>
            <person name="Sushida H."/>
            <person name="Ike M."/>
            <person name="Tokuyasu K."/>
            <person name="Kitaoka M."/>
        </authorList>
    </citation>
    <scope>NUCLEOTIDE SEQUENCE [LARGE SCALE GENOMIC DNA]</scope>
    <source>
        <strain evidence="2 3">BS15</strain>
    </source>
</reference>
<evidence type="ECO:0000313" key="3">
    <source>
        <dbReference type="Proteomes" id="UP001342314"/>
    </source>
</evidence>
<evidence type="ECO:0000313" key="2">
    <source>
        <dbReference type="EMBL" id="GJN91910.1"/>
    </source>
</evidence>
<protein>
    <submittedName>
        <fullName evidence="2">Uncharacterized protein</fullName>
    </submittedName>
</protein>
<sequence length="244" mass="26216">MPSSADPEVLANWLATRRKHVVKAGERELAFDPADPGFVKDLSDKTEFVICGHVAGQYLKSTHSKYGQWGLSLTKPGIDCLYMEGIAALKAKLEAVGGGRVTVDLSARGGRNGIDLRFARRHSDFPENEDAGGSLNSAPQLDDVSVISSNSIVAVAFTVKLWDQKRFDMTNAESATPTRPSTSTIVKARGGKAAERKGKAKDDNEPIALAARLELVTVWYLGVDSNFEGNGGGDRSPTKIARLD</sequence>
<name>A0AAV5GH47_9BASI</name>
<dbReference type="AlphaFoldDB" id="A0AAV5GH47"/>
<evidence type="ECO:0000256" key="1">
    <source>
        <dbReference type="SAM" id="MobiDB-lite"/>
    </source>
</evidence>
<dbReference type="EMBL" id="BQKY01000010">
    <property type="protein sequence ID" value="GJN91910.1"/>
    <property type="molecule type" value="Genomic_DNA"/>
</dbReference>